<evidence type="ECO:0000256" key="1">
    <source>
        <dbReference type="SAM" id="MobiDB-lite"/>
    </source>
</evidence>
<evidence type="ECO:0000313" key="2">
    <source>
        <dbReference type="EMBL" id="MVQ50705.1"/>
    </source>
</evidence>
<name>A0A6L6XZ79_9ACTN</name>
<comment type="caution">
    <text evidence="2">The sequence shown here is derived from an EMBL/GenBank/DDBJ whole genome shotgun (WGS) entry which is preliminary data.</text>
</comment>
<feature type="compositionally biased region" description="Basic and acidic residues" evidence="1">
    <location>
        <begin position="1"/>
        <end position="10"/>
    </location>
</feature>
<reference evidence="2 3" key="1">
    <citation type="submission" date="2019-12" db="EMBL/GenBank/DDBJ databases">
        <authorList>
            <person name="Huq M.A."/>
        </authorList>
    </citation>
    <scope>NUCLEOTIDE SEQUENCE [LARGE SCALE GENOMIC DNA]</scope>
    <source>
        <strain evidence="2 3">MAH-18</strain>
    </source>
</reference>
<organism evidence="2 3">
    <name type="scientific">Nocardioides agri</name>
    <dbReference type="NCBI Taxonomy" id="2682843"/>
    <lineage>
        <taxon>Bacteria</taxon>
        <taxon>Bacillati</taxon>
        <taxon>Actinomycetota</taxon>
        <taxon>Actinomycetes</taxon>
        <taxon>Propionibacteriales</taxon>
        <taxon>Nocardioidaceae</taxon>
        <taxon>Nocardioides</taxon>
    </lineage>
</organism>
<protein>
    <submittedName>
        <fullName evidence="2">Uncharacterized protein</fullName>
    </submittedName>
</protein>
<gene>
    <name evidence="2" type="ORF">GON03_16090</name>
</gene>
<dbReference type="RefSeq" id="WP_157343854.1">
    <property type="nucleotide sequence ID" value="NZ_WSEK01000004.1"/>
</dbReference>
<accession>A0A6L6XZ79</accession>
<dbReference type="Proteomes" id="UP000473525">
    <property type="component" value="Unassembled WGS sequence"/>
</dbReference>
<dbReference type="EMBL" id="WSEK01000004">
    <property type="protein sequence ID" value="MVQ50705.1"/>
    <property type="molecule type" value="Genomic_DNA"/>
</dbReference>
<evidence type="ECO:0000313" key="3">
    <source>
        <dbReference type="Proteomes" id="UP000473525"/>
    </source>
</evidence>
<proteinExistence type="predicted"/>
<sequence>MSEFDFHEDPLPEEEELPVSEDTGTVYGTAGEAEQTPHDLEDLEDEG</sequence>
<keyword evidence="3" id="KW-1185">Reference proteome</keyword>
<dbReference type="AlphaFoldDB" id="A0A6L6XZ79"/>
<feature type="region of interest" description="Disordered" evidence="1">
    <location>
        <begin position="1"/>
        <end position="47"/>
    </location>
</feature>